<feature type="domain" description="Peptidase M16 N-terminal" evidence="3">
    <location>
        <begin position="11"/>
        <end position="158"/>
    </location>
</feature>
<evidence type="ECO:0000313" key="5">
    <source>
        <dbReference type="EMBL" id="EXG83083.1"/>
    </source>
</evidence>
<dbReference type="HOGENOM" id="CLU_009902_3_3_9"/>
<evidence type="ECO:0000313" key="6">
    <source>
        <dbReference type="Proteomes" id="UP000053380"/>
    </source>
</evidence>
<feature type="domain" description="Peptidase M16 C-terminal" evidence="4">
    <location>
        <begin position="165"/>
        <end position="337"/>
    </location>
</feature>
<name>A0A010Z6Y5_9BACL</name>
<evidence type="ECO:0000259" key="3">
    <source>
        <dbReference type="Pfam" id="PF00675"/>
    </source>
</evidence>
<dbReference type="InterPro" id="IPR007863">
    <property type="entry name" value="Peptidase_M16_C"/>
</dbReference>
<dbReference type="Proteomes" id="UP000053380">
    <property type="component" value="Unassembled WGS sequence"/>
</dbReference>
<dbReference type="GO" id="GO:0046872">
    <property type="term" value="F:metal ion binding"/>
    <property type="evidence" value="ECO:0007669"/>
    <property type="project" value="InterPro"/>
</dbReference>
<evidence type="ECO:0000256" key="2">
    <source>
        <dbReference type="RuleBase" id="RU004447"/>
    </source>
</evidence>
<dbReference type="InterPro" id="IPR011249">
    <property type="entry name" value="Metalloenz_LuxS/M16"/>
</dbReference>
<dbReference type="PATRIC" id="fig|915437.3.peg.48"/>
<reference evidence="5 6" key="1">
    <citation type="submission" date="2013-07" db="EMBL/GenBank/DDBJ databases">
        <authorList>
            <consortium name="DOE Joint Genome Institute"/>
            <person name="Anderson I."/>
            <person name="Huntemann M."/>
            <person name="Han J."/>
            <person name="Chen A."/>
            <person name="Kyrpides N."/>
            <person name="Mavromatis K."/>
            <person name="Markowitz V."/>
            <person name="Palaniappan K."/>
            <person name="Ivanova N."/>
            <person name="Schaumberg A."/>
            <person name="Pati A."/>
            <person name="Liolios K."/>
            <person name="Nordberg H.P."/>
            <person name="Cantor M.N."/>
            <person name="Hua S.X."/>
            <person name="Woyke T."/>
        </authorList>
    </citation>
    <scope>NUCLEOTIDE SEQUENCE [LARGE SCALE GENOMIC DNA]</scope>
    <source>
        <strain evidence="5 6">DSM 19268</strain>
    </source>
</reference>
<dbReference type="AlphaFoldDB" id="A0A010Z6Y5"/>
<dbReference type="Pfam" id="PF00675">
    <property type="entry name" value="Peptidase_M16"/>
    <property type="match status" value="1"/>
</dbReference>
<dbReference type="SUPFAM" id="SSF63411">
    <property type="entry name" value="LuxS/MPP-like metallohydrolase"/>
    <property type="match status" value="2"/>
</dbReference>
<dbReference type="InterPro" id="IPR011765">
    <property type="entry name" value="Pept_M16_N"/>
</dbReference>
<keyword evidence="6" id="KW-1185">Reference proteome</keyword>
<dbReference type="FunFam" id="3.30.830.10:FF:000008">
    <property type="entry name" value="Mitochondrial-processing peptidase subunit beta"/>
    <property type="match status" value="1"/>
</dbReference>
<dbReference type="EMBL" id="JFBU01000001">
    <property type="protein sequence ID" value="EXG83083.1"/>
    <property type="molecule type" value="Genomic_DNA"/>
</dbReference>
<dbReference type="PROSITE" id="PS00143">
    <property type="entry name" value="INSULINASE"/>
    <property type="match status" value="1"/>
</dbReference>
<evidence type="ECO:0000259" key="4">
    <source>
        <dbReference type="Pfam" id="PF05193"/>
    </source>
</evidence>
<dbReference type="Pfam" id="PF05193">
    <property type="entry name" value="Peptidase_M16_C"/>
    <property type="match status" value="1"/>
</dbReference>
<sequence>MEKYTLSNGLRVVAEHIPGSRSVSFGIWVKNGSRNETQADNGISHFIEHMLFKGTDRYNAREIAEQFDAIGGNVNAFTSKEYTSYYAKVLDEHLPIAMDTLADMFFNSKFDPEELAREKNVIFEEISMYLDDPDDLVHDLIVEAAYEGHPLAMPILGTQEHLEAMSSDDLMGFMNERYTINNTILAIAGNLGDDIRELLERHFGSFQRHGEEQSITVPSFDGGLVYRKKKTEQNHICLAFQGFGYDDPRQYAMALLNNSIGGGMSSKLFQEIREKRGLAYSVYSYHSAHIDSGYFTIYAGTAPKQTAEVLQLTREVLQDIQSNGLSESEIFKGKQQLKGSLIMGLEGSGSRMNRLGKNELMLGRHESIDETIAKVEAVTEKDVRLALDHLFAQPFAVAMVGNSDRAINALRRDELVPSSTN</sequence>
<gene>
    <name evidence="5" type="ORF">SacsacDRAFT_0048</name>
</gene>
<dbReference type="RefSeq" id="WP_037282256.1">
    <property type="nucleotide sequence ID" value="NZ_KK073875.1"/>
</dbReference>
<dbReference type="MEROPS" id="M16.A15"/>
<dbReference type="PANTHER" id="PTHR11851:SF49">
    <property type="entry name" value="MITOCHONDRIAL-PROCESSING PEPTIDASE SUBUNIT ALPHA"/>
    <property type="match status" value="1"/>
</dbReference>
<dbReference type="OrthoDB" id="9811314at2"/>
<comment type="caution">
    <text evidence="5">The sequence shown here is derived from an EMBL/GenBank/DDBJ whole genome shotgun (WGS) entry which is preliminary data.</text>
</comment>
<dbReference type="GO" id="GO:0004222">
    <property type="term" value="F:metalloendopeptidase activity"/>
    <property type="evidence" value="ECO:0007669"/>
    <property type="project" value="InterPro"/>
</dbReference>
<dbReference type="InterPro" id="IPR001431">
    <property type="entry name" value="Pept_M16_Zn_BS"/>
</dbReference>
<accession>A0A010Z6Y5</accession>
<protein>
    <submittedName>
        <fullName evidence="5">Putative Zn-dependent peptidase</fullName>
    </submittedName>
</protein>
<dbReference type="Gene3D" id="3.30.830.10">
    <property type="entry name" value="Metalloenzyme, LuxS/M16 peptidase-like"/>
    <property type="match status" value="2"/>
</dbReference>
<proteinExistence type="inferred from homology"/>
<dbReference type="PANTHER" id="PTHR11851">
    <property type="entry name" value="METALLOPROTEASE"/>
    <property type="match status" value="1"/>
</dbReference>
<evidence type="ECO:0000256" key="1">
    <source>
        <dbReference type="ARBA" id="ARBA00007261"/>
    </source>
</evidence>
<dbReference type="InterPro" id="IPR050361">
    <property type="entry name" value="MPP/UQCRC_Complex"/>
</dbReference>
<dbReference type="GO" id="GO:0006508">
    <property type="term" value="P:proteolysis"/>
    <property type="evidence" value="ECO:0007669"/>
    <property type="project" value="InterPro"/>
</dbReference>
<comment type="similarity">
    <text evidence="1 2">Belongs to the peptidase M16 family.</text>
</comment>
<organism evidence="5 6">
    <name type="scientific">Saccharibacillus sacchari DSM 19268</name>
    <dbReference type="NCBI Taxonomy" id="915437"/>
    <lineage>
        <taxon>Bacteria</taxon>
        <taxon>Bacillati</taxon>
        <taxon>Bacillota</taxon>
        <taxon>Bacilli</taxon>
        <taxon>Bacillales</taxon>
        <taxon>Paenibacillaceae</taxon>
        <taxon>Saccharibacillus</taxon>
    </lineage>
</organism>